<dbReference type="GO" id="GO:0016787">
    <property type="term" value="F:hydrolase activity"/>
    <property type="evidence" value="ECO:0007669"/>
    <property type="project" value="UniProtKB-KW"/>
</dbReference>
<organism evidence="2 3">
    <name type="scientific">Klebsiella pneumoniae subsp. pneumoniae</name>
    <dbReference type="NCBI Taxonomy" id="72407"/>
    <lineage>
        <taxon>Bacteria</taxon>
        <taxon>Pseudomonadati</taxon>
        <taxon>Pseudomonadota</taxon>
        <taxon>Gammaproteobacteria</taxon>
        <taxon>Enterobacterales</taxon>
        <taxon>Enterobacteriaceae</taxon>
        <taxon>Klebsiella/Raoultella group</taxon>
        <taxon>Klebsiella</taxon>
        <taxon>Klebsiella pneumoniae complex</taxon>
    </lineage>
</organism>
<keyword evidence="2" id="KW-0378">Hydrolase</keyword>
<dbReference type="Proteomes" id="UP000254020">
    <property type="component" value="Unassembled WGS sequence"/>
</dbReference>
<proteinExistence type="predicted"/>
<feature type="region of interest" description="Disordered" evidence="1">
    <location>
        <begin position="126"/>
        <end position="152"/>
    </location>
</feature>
<reference evidence="2 3" key="1">
    <citation type="submission" date="2018-06" db="EMBL/GenBank/DDBJ databases">
        <authorList>
            <consortium name="Pathogen Informatics"/>
            <person name="Doyle S."/>
        </authorList>
    </citation>
    <scope>NUCLEOTIDE SEQUENCE [LARGE SCALE GENOMIC DNA]</scope>
    <source>
        <strain evidence="2 3">NCTC9504</strain>
    </source>
</reference>
<evidence type="ECO:0000256" key="1">
    <source>
        <dbReference type="SAM" id="MobiDB-lite"/>
    </source>
</evidence>
<dbReference type="EC" id="3.6.3.16" evidence="2"/>
<name>A0A377YUX0_KLEPN</name>
<gene>
    <name evidence="2" type="primary">arsA_2</name>
    <name evidence="2" type="ORF">NCTC9504_00106</name>
</gene>
<protein>
    <submittedName>
        <fullName evidence="2">Arsenite-activated ATPase</fullName>
        <ecNumber evidence="2">3.6.3.16</ecNumber>
    </submittedName>
</protein>
<dbReference type="EMBL" id="UGMA01000002">
    <property type="protein sequence ID" value="STU54587.1"/>
    <property type="molecule type" value="Genomic_DNA"/>
</dbReference>
<accession>A0A377YUX0</accession>
<dbReference type="AlphaFoldDB" id="A0A377YUX0"/>
<sequence>MAAAVAVSLARRGHKVHLTTSDPAATCLTPWMARCQAFRSAVSIQKQRLSAIVALCWKIREKVWMKRDWRYWRKISVPLHRRDCRVSGILPDHQRGQRPFCHYRHCAHRAYAAVAGCNRGLSPGNGAPDGAGSRSRDNANDAAAGSGEDQSHYRDACRNHAVLEAAGLQQDLRRAGIEPWAWVINNSLAAAKPSSRSWSPVPVANCR</sequence>
<evidence type="ECO:0000313" key="3">
    <source>
        <dbReference type="Proteomes" id="UP000254020"/>
    </source>
</evidence>
<evidence type="ECO:0000313" key="2">
    <source>
        <dbReference type="EMBL" id="STU54587.1"/>
    </source>
</evidence>